<dbReference type="InterPro" id="IPR050815">
    <property type="entry name" value="TF_fung"/>
</dbReference>
<evidence type="ECO:0000313" key="9">
    <source>
        <dbReference type="EMBL" id="KAI9256581.1"/>
    </source>
</evidence>
<dbReference type="SMART" id="SM00066">
    <property type="entry name" value="GAL4"/>
    <property type="match status" value="1"/>
</dbReference>
<name>A0AAD5PBP6_9FUNG</name>
<accession>A0AAD5PBP6</accession>
<evidence type="ECO:0000256" key="1">
    <source>
        <dbReference type="ARBA" id="ARBA00004123"/>
    </source>
</evidence>
<evidence type="ECO:0000259" key="8">
    <source>
        <dbReference type="PROSITE" id="PS50048"/>
    </source>
</evidence>
<proteinExistence type="predicted"/>
<keyword evidence="5" id="KW-0539">Nucleus</keyword>
<feature type="region of interest" description="Disordered" evidence="7">
    <location>
        <begin position="778"/>
        <end position="832"/>
    </location>
</feature>
<feature type="region of interest" description="Disordered" evidence="7">
    <location>
        <begin position="711"/>
        <end position="752"/>
    </location>
</feature>
<dbReference type="PANTHER" id="PTHR47338:SF5">
    <property type="entry name" value="ZN(II)2CYS6 TRANSCRIPTION FACTOR (EUROFUNG)"/>
    <property type="match status" value="1"/>
</dbReference>
<keyword evidence="4" id="KW-0804">Transcription</keyword>
<dbReference type="GO" id="GO:0003677">
    <property type="term" value="F:DNA binding"/>
    <property type="evidence" value="ECO:0007669"/>
    <property type="project" value="InterPro"/>
</dbReference>
<evidence type="ECO:0000256" key="5">
    <source>
        <dbReference type="ARBA" id="ARBA00023242"/>
    </source>
</evidence>
<reference evidence="9" key="2">
    <citation type="submission" date="2023-02" db="EMBL/GenBank/DDBJ databases">
        <authorList>
            <consortium name="DOE Joint Genome Institute"/>
            <person name="Mondo S.J."/>
            <person name="Chang Y."/>
            <person name="Wang Y."/>
            <person name="Ahrendt S."/>
            <person name="Andreopoulos W."/>
            <person name="Barry K."/>
            <person name="Beard J."/>
            <person name="Benny G.L."/>
            <person name="Blankenship S."/>
            <person name="Bonito G."/>
            <person name="Cuomo C."/>
            <person name="Desiro A."/>
            <person name="Gervers K.A."/>
            <person name="Hundley H."/>
            <person name="Kuo A."/>
            <person name="LaButti K."/>
            <person name="Lang B.F."/>
            <person name="Lipzen A."/>
            <person name="O'Donnell K."/>
            <person name="Pangilinan J."/>
            <person name="Reynolds N."/>
            <person name="Sandor L."/>
            <person name="Smith M.W."/>
            <person name="Tsang A."/>
            <person name="Grigoriev I.V."/>
            <person name="Stajich J.E."/>
            <person name="Spatafora J.W."/>
        </authorList>
    </citation>
    <scope>NUCLEOTIDE SEQUENCE</scope>
    <source>
        <strain evidence="9">RSA 2281</strain>
    </source>
</reference>
<dbReference type="Proteomes" id="UP001209540">
    <property type="component" value="Unassembled WGS sequence"/>
</dbReference>
<dbReference type="PANTHER" id="PTHR47338">
    <property type="entry name" value="ZN(II)2CYS6 TRANSCRIPTION FACTOR (EUROFUNG)-RELATED"/>
    <property type="match status" value="1"/>
</dbReference>
<feature type="compositionally biased region" description="Polar residues" evidence="7">
    <location>
        <begin position="725"/>
        <end position="735"/>
    </location>
</feature>
<dbReference type="InterPro" id="IPR007219">
    <property type="entry name" value="XnlR_reg_dom"/>
</dbReference>
<evidence type="ECO:0000256" key="6">
    <source>
        <dbReference type="SAM" id="Coils"/>
    </source>
</evidence>
<feature type="compositionally biased region" description="Low complexity" evidence="7">
    <location>
        <begin position="711"/>
        <end position="724"/>
    </location>
</feature>
<protein>
    <recommendedName>
        <fullName evidence="8">Zn(2)-C6 fungal-type domain-containing protein</fullName>
    </recommendedName>
</protein>
<dbReference type="GO" id="GO:0008270">
    <property type="term" value="F:zinc ion binding"/>
    <property type="evidence" value="ECO:0007669"/>
    <property type="project" value="InterPro"/>
</dbReference>
<keyword evidence="3" id="KW-0805">Transcription regulation</keyword>
<keyword evidence="2" id="KW-0479">Metal-binding</keyword>
<gene>
    <name evidence="9" type="ORF">BDA99DRAFT_562019</name>
</gene>
<keyword evidence="10" id="KW-1185">Reference proteome</keyword>
<dbReference type="Pfam" id="PF04082">
    <property type="entry name" value="Fungal_trans"/>
    <property type="match status" value="1"/>
</dbReference>
<feature type="domain" description="Zn(2)-C6 fungal-type" evidence="8">
    <location>
        <begin position="72"/>
        <end position="101"/>
    </location>
</feature>
<dbReference type="CDD" id="cd00067">
    <property type="entry name" value="GAL4"/>
    <property type="match status" value="1"/>
</dbReference>
<dbReference type="InterPro" id="IPR036864">
    <property type="entry name" value="Zn2-C6_fun-type_DNA-bd_sf"/>
</dbReference>
<sequence length="946" mass="105169">MYESPPPLKFPSLVILRRLTKRIQDELAAEENEILQSKRANLIIRQFDGGINSSSSNASSQKGKRKQKVSNACQNCKKSKKCCDGYLPCDYCSKRSKHCEYPPGVSAPPRPVSDHNAIITTTTTTYPLPTPTEPNAPIIMSHDDNTSSKPQKFIMGRFSTQQQQRQAPAQHFFPTPESVTLVTENSVNPSSSTAALGSGSEQGPQPCTDGYGHFTGDTAFFIPQQSSPLPAGPTSSLPRRPVIPQFLSADIQTSLIDTFYAHANPFFPAIMSKGQMLAELQQLRTDQPSQLSRLFFHAVFSRAASLTSGEDFVQQQDTAAPIKKTWASISDTLLTSAFETRDDYLEVPHISTLLALVIMANHFEHNKLSRNLRKAWVLIGDAGRLAIDMGLHRALRLLMNPEEDDDVYAQMCIRTFWVVCVSERTMSITYGRPSMFDDKDIDVPPPKRLPTDDDHTKDWVESLRQLVIMSNISCRIMRFNYAAQTQFTGPLRVNAAASTIDCWMCMESDSNLEDRLLEGLEPTTAIDSRKKRLNDLEAFYFFSNLIQLHKPFMHQDNHSKGNEPGRPSFNICHLAAIAISHITYTAPIAELADLCKSPPVLYAIAKALHVHLENASHPGESDKTIAFSEISFERTLSQLRKLPAIIHHPNNSSMLTATLNLMEQKYYQRTHTVVAGYLVSKHHVDSPVPTLCSSNEASTVASVSSVDGAPNNLCNNNNNNNSYNTPPVSLPSSSPAIVVPSQQKQQQRQQGYDWSATNNNIAVASNNITFVTVDPAIKSNTTPLGKRKPREATSIITKRPSPTSTSNNNKAQTSQSRKAQEPSLHLPTSTISTSTILTTTSNNMDLHQQQQQERQLALQSDPSNNFFSFVTPMNNDFIFQQQQQQTFTMPMTNTNNNPTTITTFDTHPSLYPETHLIPQQRLEQDPDLPSAILGEELWSTANNGYC</sequence>
<reference evidence="9" key="1">
    <citation type="journal article" date="2022" name="IScience">
        <title>Evolution of zygomycete secretomes and the origins of terrestrial fungal ecologies.</title>
        <authorList>
            <person name="Chang Y."/>
            <person name="Wang Y."/>
            <person name="Mondo S."/>
            <person name="Ahrendt S."/>
            <person name="Andreopoulos W."/>
            <person name="Barry K."/>
            <person name="Beard J."/>
            <person name="Benny G.L."/>
            <person name="Blankenship S."/>
            <person name="Bonito G."/>
            <person name="Cuomo C."/>
            <person name="Desiro A."/>
            <person name="Gervers K.A."/>
            <person name="Hundley H."/>
            <person name="Kuo A."/>
            <person name="LaButti K."/>
            <person name="Lang B.F."/>
            <person name="Lipzen A."/>
            <person name="O'Donnell K."/>
            <person name="Pangilinan J."/>
            <person name="Reynolds N."/>
            <person name="Sandor L."/>
            <person name="Smith M.E."/>
            <person name="Tsang A."/>
            <person name="Grigoriev I.V."/>
            <person name="Stajich J.E."/>
            <person name="Spatafora J.W."/>
        </authorList>
    </citation>
    <scope>NUCLEOTIDE SEQUENCE</scope>
    <source>
        <strain evidence="9">RSA 2281</strain>
    </source>
</reference>
<dbReference type="GO" id="GO:0005634">
    <property type="term" value="C:nucleus"/>
    <property type="evidence" value="ECO:0007669"/>
    <property type="project" value="UniProtKB-SubCell"/>
</dbReference>
<comment type="caution">
    <text evidence="9">The sequence shown here is derived from an EMBL/GenBank/DDBJ whole genome shotgun (WGS) entry which is preliminary data.</text>
</comment>
<keyword evidence="6" id="KW-0175">Coiled coil</keyword>
<comment type="subcellular location">
    <subcellularLocation>
        <location evidence="1">Nucleus</location>
    </subcellularLocation>
</comment>
<dbReference type="EMBL" id="JAIXMP010000021">
    <property type="protein sequence ID" value="KAI9256581.1"/>
    <property type="molecule type" value="Genomic_DNA"/>
</dbReference>
<dbReference type="SUPFAM" id="SSF57701">
    <property type="entry name" value="Zn2/Cys6 DNA-binding domain"/>
    <property type="match status" value="1"/>
</dbReference>
<organism evidence="9 10">
    <name type="scientific">Phascolomyces articulosus</name>
    <dbReference type="NCBI Taxonomy" id="60185"/>
    <lineage>
        <taxon>Eukaryota</taxon>
        <taxon>Fungi</taxon>
        <taxon>Fungi incertae sedis</taxon>
        <taxon>Mucoromycota</taxon>
        <taxon>Mucoromycotina</taxon>
        <taxon>Mucoromycetes</taxon>
        <taxon>Mucorales</taxon>
        <taxon>Lichtheimiaceae</taxon>
        <taxon>Phascolomyces</taxon>
    </lineage>
</organism>
<dbReference type="AlphaFoldDB" id="A0AAD5PBP6"/>
<dbReference type="GO" id="GO:0006351">
    <property type="term" value="P:DNA-templated transcription"/>
    <property type="evidence" value="ECO:0007669"/>
    <property type="project" value="InterPro"/>
</dbReference>
<evidence type="ECO:0000256" key="7">
    <source>
        <dbReference type="SAM" id="MobiDB-lite"/>
    </source>
</evidence>
<evidence type="ECO:0000256" key="4">
    <source>
        <dbReference type="ARBA" id="ARBA00023163"/>
    </source>
</evidence>
<dbReference type="GO" id="GO:0000981">
    <property type="term" value="F:DNA-binding transcription factor activity, RNA polymerase II-specific"/>
    <property type="evidence" value="ECO:0007669"/>
    <property type="project" value="InterPro"/>
</dbReference>
<dbReference type="PROSITE" id="PS50048">
    <property type="entry name" value="ZN2_CY6_FUNGAL_2"/>
    <property type="match status" value="1"/>
</dbReference>
<dbReference type="InterPro" id="IPR001138">
    <property type="entry name" value="Zn2Cys6_DnaBD"/>
</dbReference>
<feature type="compositionally biased region" description="Polar residues" evidence="7">
    <location>
        <begin position="794"/>
        <end position="817"/>
    </location>
</feature>
<dbReference type="SMART" id="SM00906">
    <property type="entry name" value="Fungal_trans"/>
    <property type="match status" value="1"/>
</dbReference>
<feature type="coiled-coil region" evidence="6">
    <location>
        <begin position="13"/>
        <end position="40"/>
    </location>
</feature>
<feature type="compositionally biased region" description="Low complexity" evidence="7">
    <location>
        <begin position="822"/>
        <end position="832"/>
    </location>
</feature>
<dbReference type="Gene3D" id="4.10.240.10">
    <property type="entry name" value="Zn(2)-C6 fungal-type DNA-binding domain"/>
    <property type="match status" value="1"/>
</dbReference>
<dbReference type="PROSITE" id="PS00463">
    <property type="entry name" value="ZN2_CY6_FUNGAL_1"/>
    <property type="match status" value="1"/>
</dbReference>
<dbReference type="CDD" id="cd12148">
    <property type="entry name" value="fungal_TF_MHR"/>
    <property type="match status" value="1"/>
</dbReference>
<evidence type="ECO:0000256" key="2">
    <source>
        <dbReference type="ARBA" id="ARBA00022723"/>
    </source>
</evidence>
<evidence type="ECO:0000256" key="3">
    <source>
        <dbReference type="ARBA" id="ARBA00023015"/>
    </source>
</evidence>
<evidence type="ECO:0000313" key="10">
    <source>
        <dbReference type="Proteomes" id="UP001209540"/>
    </source>
</evidence>